<name>A0A0S4JBR5_BODSA</name>
<reference evidence="3" key="1">
    <citation type="submission" date="2015-09" db="EMBL/GenBank/DDBJ databases">
        <authorList>
            <consortium name="Pathogen Informatics"/>
        </authorList>
    </citation>
    <scope>NUCLEOTIDE SEQUENCE [LARGE SCALE GENOMIC DNA]</scope>
    <source>
        <strain evidence="3">Lake Konstanz</strain>
    </source>
</reference>
<evidence type="ECO:0000313" key="2">
    <source>
        <dbReference type="EMBL" id="CUG88947.1"/>
    </source>
</evidence>
<feature type="non-terminal residue" evidence="2">
    <location>
        <position position="94"/>
    </location>
</feature>
<proteinExistence type="predicted"/>
<keyword evidence="1" id="KW-0732">Signal</keyword>
<dbReference type="AlphaFoldDB" id="A0A0S4JBR5"/>
<accession>A0A0S4JBR5</accession>
<protein>
    <recommendedName>
        <fullName evidence="4">Secreted protein</fullName>
    </recommendedName>
</protein>
<organism evidence="2 3">
    <name type="scientific">Bodo saltans</name>
    <name type="common">Flagellated protozoan</name>
    <dbReference type="NCBI Taxonomy" id="75058"/>
    <lineage>
        <taxon>Eukaryota</taxon>
        <taxon>Discoba</taxon>
        <taxon>Euglenozoa</taxon>
        <taxon>Kinetoplastea</taxon>
        <taxon>Metakinetoplastina</taxon>
        <taxon>Eubodonida</taxon>
        <taxon>Bodonidae</taxon>
        <taxon>Bodo</taxon>
    </lineage>
</organism>
<evidence type="ECO:0000313" key="3">
    <source>
        <dbReference type="Proteomes" id="UP000051952"/>
    </source>
</evidence>
<gene>
    <name evidence="2" type="ORF">BSAL_18360</name>
</gene>
<keyword evidence="3" id="KW-1185">Reference proteome</keyword>
<sequence length="94" mass="10952">MRISSMKTSLPMFALHFFFFVVHPQGRGVVRVGEWSTFVQPFDRAITMSQSCFFSHTRPLFFFLRFSLVKTLLTSKSHYLLCVCAMTTVPRRAH</sequence>
<evidence type="ECO:0000256" key="1">
    <source>
        <dbReference type="SAM" id="SignalP"/>
    </source>
</evidence>
<feature type="signal peptide" evidence="1">
    <location>
        <begin position="1"/>
        <end position="24"/>
    </location>
</feature>
<dbReference type="VEuPathDB" id="TriTrypDB:BSAL_18360"/>
<evidence type="ECO:0008006" key="4">
    <source>
        <dbReference type="Google" id="ProtNLM"/>
    </source>
</evidence>
<feature type="chain" id="PRO_5006622155" description="Secreted protein" evidence="1">
    <location>
        <begin position="25"/>
        <end position="94"/>
    </location>
</feature>
<dbReference type="Proteomes" id="UP000051952">
    <property type="component" value="Unassembled WGS sequence"/>
</dbReference>
<dbReference type="EMBL" id="CYKH01001689">
    <property type="protein sequence ID" value="CUG88947.1"/>
    <property type="molecule type" value="Genomic_DNA"/>
</dbReference>